<evidence type="ECO:0000259" key="2">
    <source>
        <dbReference type="Pfam" id="PF05685"/>
    </source>
</evidence>
<evidence type="ECO:0000313" key="3">
    <source>
        <dbReference type="EMBL" id="KKI98574.1"/>
    </source>
</evidence>
<dbReference type="PANTHER" id="PTHR33352:SF2">
    <property type="entry name" value="SLL0995 PROTEIN"/>
    <property type="match status" value="1"/>
</dbReference>
<dbReference type="RefSeq" id="WP_017712009.1">
    <property type="nucleotide sequence ID" value="NZ_KB235936.1"/>
</dbReference>
<dbReference type="InterPro" id="IPR012296">
    <property type="entry name" value="Nuclease_put_TT1808"/>
</dbReference>
<dbReference type="PANTHER" id="PTHR33352">
    <property type="entry name" value="SLR1095 PROTEIN"/>
    <property type="match status" value="1"/>
</dbReference>
<gene>
    <name evidence="3" type="ORF">PROH_16910</name>
</gene>
<dbReference type="InterPro" id="IPR011335">
    <property type="entry name" value="Restrct_endonuc-II-like"/>
</dbReference>
<evidence type="ECO:0000313" key="4">
    <source>
        <dbReference type="Proteomes" id="UP000034681"/>
    </source>
</evidence>
<comment type="caution">
    <text evidence="3">The sequence shown here is derived from an EMBL/GenBank/DDBJ whole genome shotgun (WGS) entry which is preliminary data.</text>
</comment>
<proteinExistence type="predicted"/>
<dbReference type="Proteomes" id="UP000034681">
    <property type="component" value="Unassembled WGS sequence"/>
</dbReference>
<evidence type="ECO:0000256" key="1">
    <source>
        <dbReference type="SAM" id="MobiDB-lite"/>
    </source>
</evidence>
<sequence>MTPPSSPTTSPSLAITPPVKPTPIVYPDSDGKPMSDNTLQYQWIVLFKENLEVQFGSDPQVFIAGDLLWYPVEGHPEIAKAPDVLVVFGRPKGYRGSYQQWREDDIAPQVVFEILSPNNTRAEMSRKLLFYHQYGVEEYYIYDPQKNDLRGWIRRDGILDELDSLQNWQSPRLGIRFDPAENPLKVYGADDTPFLSTLEREQLRQGERQRAEQERQRAEQERQRADRLAAKLRELGLDPKIL</sequence>
<dbReference type="CDD" id="cd06260">
    <property type="entry name" value="DUF820-like"/>
    <property type="match status" value="1"/>
</dbReference>
<name>A0A0M2PQS3_PROHO</name>
<dbReference type="InterPro" id="IPR008538">
    <property type="entry name" value="Uma2"/>
</dbReference>
<protein>
    <recommendedName>
        <fullName evidence="2">Putative restriction endonuclease domain-containing protein</fullName>
    </recommendedName>
</protein>
<keyword evidence="4" id="KW-1185">Reference proteome</keyword>
<dbReference type="EMBL" id="AJTX02000007">
    <property type="protein sequence ID" value="KKI98574.1"/>
    <property type="molecule type" value="Genomic_DNA"/>
</dbReference>
<dbReference type="OrthoDB" id="450749at2"/>
<feature type="region of interest" description="Disordered" evidence="1">
    <location>
        <begin position="1"/>
        <end position="22"/>
    </location>
</feature>
<feature type="region of interest" description="Disordered" evidence="1">
    <location>
        <begin position="205"/>
        <end position="225"/>
    </location>
</feature>
<dbReference type="STRING" id="317619.GCA_000332315_01468"/>
<organism evidence="3 4">
    <name type="scientific">Prochlorothrix hollandica PCC 9006 = CALU 1027</name>
    <dbReference type="NCBI Taxonomy" id="317619"/>
    <lineage>
        <taxon>Bacteria</taxon>
        <taxon>Bacillati</taxon>
        <taxon>Cyanobacteriota</taxon>
        <taxon>Cyanophyceae</taxon>
        <taxon>Prochlorotrichales</taxon>
        <taxon>Prochlorotrichaceae</taxon>
        <taxon>Prochlorothrix</taxon>
    </lineage>
</organism>
<feature type="compositionally biased region" description="Low complexity" evidence="1">
    <location>
        <begin position="7"/>
        <end position="17"/>
    </location>
</feature>
<reference evidence="3" key="1">
    <citation type="submission" date="2012-04" db="EMBL/GenBank/DDBJ databases">
        <authorList>
            <person name="Borisov I.G."/>
            <person name="Ivanikova N.V."/>
            <person name="Pinevich A.V."/>
        </authorList>
    </citation>
    <scope>NUCLEOTIDE SEQUENCE</scope>
    <source>
        <strain evidence="3">CALU 1027</strain>
    </source>
</reference>
<dbReference type="Gene3D" id="3.90.1570.10">
    <property type="entry name" value="tt1808, chain A"/>
    <property type="match status" value="1"/>
</dbReference>
<dbReference type="eggNOG" id="COG4636">
    <property type="taxonomic scope" value="Bacteria"/>
</dbReference>
<dbReference type="AlphaFoldDB" id="A0A0M2PQS3"/>
<accession>A0A0M2PQS3</accession>
<dbReference type="SUPFAM" id="SSF52980">
    <property type="entry name" value="Restriction endonuclease-like"/>
    <property type="match status" value="1"/>
</dbReference>
<feature type="domain" description="Putative restriction endonuclease" evidence="2">
    <location>
        <begin position="58"/>
        <end position="164"/>
    </location>
</feature>
<dbReference type="Pfam" id="PF05685">
    <property type="entry name" value="Uma2"/>
    <property type="match status" value="1"/>
</dbReference>